<dbReference type="SUPFAM" id="SSF140453">
    <property type="entry name" value="EsxAB dimer-like"/>
    <property type="match status" value="1"/>
</dbReference>
<keyword evidence="3" id="KW-1185">Reference proteome</keyword>
<dbReference type="EMBL" id="QFFN01000028">
    <property type="protein sequence ID" value="PWG59280.1"/>
    <property type="molecule type" value="Genomic_DNA"/>
</dbReference>
<gene>
    <name evidence="2" type="ORF">DF200_08510</name>
</gene>
<dbReference type="Pfam" id="PF06013">
    <property type="entry name" value="WXG100"/>
    <property type="match status" value="1"/>
</dbReference>
<evidence type="ECO:0000256" key="1">
    <source>
        <dbReference type="RuleBase" id="RU362001"/>
    </source>
</evidence>
<dbReference type="NCBIfam" id="TIGR03930">
    <property type="entry name" value="WXG100_ESAT6"/>
    <property type="match status" value="1"/>
</dbReference>
<dbReference type="InterPro" id="IPR036689">
    <property type="entry name" value="ESAT-6-like_sf"/>
</dbReference>
<dbReference type="OrthoDB" id="3192437at2"/>
<accession>A0A2U2MR10</accession>
<evidence type="ECO:0000313" key="3">
    <source>
        <dbReference type="Proteomes" id="UP000245753"/>
    </source>
</evidence>
<dbReference type="InterPro" id="IPR010310">
    <property type="entry name" value="T7SS_ESAT-6-like"/>
</dbReference>
<sequence length="98" mass="11212">MAGVISVTPEKLQSQTKVYIDAQQGIEQQIQRVNKMNAVIHEEWKGAAFEAYLHQYEQLYGEVQKFEQLLGSIHQQLNQYASTVAERDPEDARSFGLN</sequence>
<dbReference type="Gene3D" id="1.10.287.1060">
    <property type="entry name" value="ESAT-6-like"/>
    <property type="match status" value="1"/>
</dbReference>
<evidence type="ECO:0000313" key="2">
    <source>
        <dbReference type="EMBL" id="PWG59280.1"/>
    </source>
</evidence>
<comment type="similarity">
    <text evidence="1">Belongs to the WXG100 family.</text>
</comment>
<comment type="caution">
    <text evidence="2">The sequence shown here is derived from an EMBL/GenBank/DDBJ whole genome shotgun (WGS) entry which is preliminary data.</text>
</comment>
<name>A0A2U2MR10_9BIFI</name>
<dbReference type="Proteomes" id="UP000245753">
    <property type="component" value="Unassembled WGS sequence"/>
</dbReference>
<dbReference type="AlphaFoldDB" id="A0A2U2MR10"/>
<protein>
    <recommendedName>
        <fullName evidence="1">ESAT-6-like protein</fullName>
    </recommendedName>
</protein>
<proteinExistence type="inferred from homology"/>
<organism evidence="2 3">
    <name type="scientific">Bifidobacterium catulorum</name>
    <dbReference type="NCBI Taxonomy" id="1630173"/>
    <lineage>
        <taxon>Bacteria</taxon>
        <taxon>Bacillati</taxon>
        <taxon>Actinomycetota</taxon>
        <taxon>Actinomycetes</taxon>
        <taxon>Bifidobacteriales</taxon>
        <taxon>Bifidobacteriaceae</taxon>
        <taxon>Bifidobacterium</taxon>
    </lineage>
</organism>
<dbReference type="RefSeq" id="WP_109137850.1">
    <property type="nucleotide sequence ID" value="NZ_QFFN01000028.1"/>
</dbReference>
<reference evidence="2 3" key="1">
    <citation type="journal article" date="2018" name="Int. J. Syst. Evol. Microbiol.">
        <title>Bifidobacterium catulorum sp. nov., a novel taxon from the faeces of the baby common marmoset (Callithrix jacchus).</title>
        <authorList>
            <person name="Modesto M."/>
            <person name="Michelini S."/>
            <person name="Oki K."/>
            <person name="Biavati B."/>
            <person name="Watanabe K."/>
            <person name="Mattarelli P."/>
        </authorList>
    </citation>
    <scope>NUCLEOTIDE SEQUENCE [LARGE SCALE GENOMIC DNA]</scope>
    <source>
        <strain evidence="2 3">MRM 8.19</strain>
    </source>
</reference>